<reference evidence="2" key="1">
    <citation type="journal article" date="2017" name="Proc. Natl. Acad. Sci. U.S.A.">
        <title>Simulation of Deepwater Horizon oil plume reveals substrate specialization within a complex community of hydrocarbon-degraders.</title>
        <authorList>
            <person name="Hu P."/>
            <person name="Dubinsky E.A."/>
            <person name="Probst A.J."/>
            <person name="Wang J."/>
            <person name="Sieber C.M.K."/>
            <person name="Tom L.M."/>
            <person name="Gardinali P."/>
            <person name="Banfield J.F."/>
            <person name="Atlas R.M."/>
            <person name="Andersen G.L."/>
        </authorList>
    </citation>
    <scope>NUCLEOTIDE SEQUENCE [LARGE SCALE GENOMIC DNA]</scope>
</reference>
<dbReference type="Proteomes" id="UP000196531">
    <property type="component" value="Unassembled WGS sequence"/>
</dbReference>
<proteinExistence type="predicted"/>
<comment type="caution">
    <text evidence="1">The sequence shown here is derived from an EMBL/GenBank/DDBJ whole genome shotgun (WGS) entry which is preliminary data.</text>
</comment>
<dbReference type="EMBL" id="MAAO01000006">
    <property type="protein sequence ID" value="OUR96421.1"/>
    <property type="molecule type" value="Genomic_DNA"/>
</dbReference>
<protein>
    <recommendedName>
        <fullName evidence="3">Organic solvent tolerance-like N-terminal domain-containing protein</fullName>
    </recommendedName>
</protein>
<sequence length="292" mass="34004">MQIYDQESYFQGVSFYKVRNQKKILHLDSTELTVNSFTGKSLFVEPRGVAYTESAQAIQYQAKKGFLIQKENKVIFENQVKFNLDKSLLKADKVTYFMNKEEIVSLGNVYTLSRSEDKLSPEKIEVWSKKAYSWPSLNKSTYIGKVRGIIKRKKVYEESVKFRSEKVEIDLNTLKIDLIENVQLIKQLLTANSHRGEIFLENYNKKLKYFVLYDDVKVVEKVELEKDGRVSSFERRAFGEKLEGLMSENKIILTGYPKVFQLKDVITGNKIVLRENNEIIEVDDANTSFILR</sequence>
<dbReference type="AlphaFoldDB" id="A0A1Y5FA99"/>
<organism evidence="1 2">
    <name type="scientific">Halobacteriovorax marinus</name>
    <dbReference type="NCBI Taxonomy" id="97084"/>
    <lineage>
        <taxon>Bacteria</taxon>
        <taxon>Pseudomonadati</taxon>
        <taxon>Bdellovibrionota</taxon>
        <taxon>Bacteriovoracia</taxon>
        <taxon>Bacteriovoracales</taxon>
        <taxon>Halobacteriovoraceae</taxon>
        <taxon>Halobacteriovorax</taxon>
    </lineage>
</organism>
<dbReference type="Gene3D" id="2.60.450.10">
    <property type="entry name" value="Lipopolysaccharide (LPS) transport protein A like domain"/>
    <property type="match status" value="2"/>
</dbReference>
<gene>
    <name evidence="1" type="ORF">A9Q84_08700</name>
</gene>
<evidence type="ECO:0000313" key="2">
    <source>
        <dbReference type="Proteomes" id="UP000196531"/>
    </source>
</evidence>
<evidence type="ECO:0000313" key="1">
    <source>
        <dbReference type="EMBL" id="OUR96421.1"/>
    </source>
</evidence>
<name>A0A1Y5FA99_9BACT</name>
<evidence type="ECO:0008006" key="3">
    <source>
        <dbReference type="Google" id="ProtNLM"/>
    </source>
</evidence>
<accession>A0A1Y5FA99</accession>